<evidence type="ECO:0000259" key="1">
    <source>
        <dbReference type="SMART" id="SM00849"/>
    </source>
</evidence>
<evidence type="ECO:0000313" key="2">
    <source>
        <dbReference type="EMBL" id="AQY50928.1"/>
    </source>
</evidence>
<dbReference type="InterPro" id="IPR001279">
    <property type="entry name" value="Metallo-B-lactamas"/>
</dbReference>
<dbReference type="KEGG" id="lwi:UE46_07660"/>
<dbReference type="Pfam" id="PF00753">
    <property type="entry name" value="Lactamase_B"/>
    <property type="match status" value="1"/>
</dbReference>
<dbReference type="AlphaFoldDB" id="A0A1S7FU04"/>
<name>A0A1S7FU04_9LIST</name>
<sequence>MRNVSQNYITQITTLPFLFPVNCYLITDGDSLTLIDAGLPMSAKKILWNIAMIGLPLRYIVLTHAHGDHIGALQAITKAHPYAQVMLSARELQLLKNPEPYAFEAQKPTKGSYPKVFPVKVTKTIGEGDMVGSLSVIETPGHTPGSISFFDNRTKAIIVGDLLQTKGGLAIAGDTRPLFPFPTMGTWDLETGIASTEKIMLHNPSILAVGHGQMIPEPMPLLEKVVTRAKNKLN</sequence>
<dbReference type="Proteomes" id="UP000223060">
    <property type="component" value="Chromosome"/>
</dbReference>
<evidence type="ECO:0000313" key="3">
    <source>
        <dbReference type="Proteomes" id="UP000223060"/>
    </source>
</evidence>
<organism evidence="2 3">
    <name type="scientific">Listeria weihenstephanensis</name>
    <dbReference type="NCBI Taxonomy" id="1006155"/>
    <lineage>
        <taxon>Bacteria</taxon>
        <taxon>Bacillati</taxon>
        <taxon>Bacillota</taxon>
        <taxon>Bacilli</taxon>
        <taxon>Bacillales</taxon>
        <taxon>Listeriaceae</taxon>
        <taxon>Listeria</taxon>
    </lineage>
</organism>
<gene>
    <name evidence="2" type="ORF">UE46_07660</name>
</gene>
<accession>A0A1S7FU04</accession>
<dbReference type="EMBL" id="CP011102">
    <property type="protein sequence ID" value="AQY50928.1"/>
    <property type="molecule type" value="Genomic_DNA"/>
</dbReference>
<dbReference type="SUPFAM" id="SSF56281">
    <property type="entry name" value="Metallo-hydrolase/oxidoreductase"/>
    <property type="match status" value="1"/>
</dbReference>
<dbReference type="CDD" id="cd07721">
    <property type="entry name" value="yflN-like_MBL-fold"/>
    <property type="match status" value="1"/>
</dbReference>
<protein>
    <submittedName>
        <fullName evidence="2">Metallo-beta-lactamase</fullName>
    </submittedName>
</protein>
<dbReference type="PANTHER" id="PTHR42951:SF9">
    <property type="entry name" value="METAL-DEPENDENT HYDROLASE"/>
    <property type="match status" value="1"/>
</dbReference>
<dbReference type="RefSeq" id="WP_118907517.1">
    <property type="nucleotide sequence ID" value="NZ_CP011102.1"/>
</dbReference>
<dbReference type="PANTHER" id="PTHR42951">
    <property type="entry name" value="METALLO-BETA-LACTAMASE DOMAIN-CONTAINING"/>
    <property type="match status" value="1"/>
</dbReference>
<keyword evidence="3" id="KW-1185">Reference proteome</keyword>
<feature type="domain" description="Metallo-beta-lactamase" evidence="1">
    <location>
        <begin position="20"/>
        <end position="211"/>
    </location>
</feature>
<proteinExistence type="predicted"/>
<reference evidence="3" key="1">
    <citation type="submission" date="2015-03" db="EMBL/GenBank/DDBJ databases">
        <authorList>
            <person name="Ferrari E."/>
            <person name="Walter M.C."/>
            <person name="Huptas C."/>
            <person name="Scherer S."/>
            <person name="Mueller-Herbst S."/>
        </authorList>
    </citation>
    <scope>NUCLEOTIDE SEQUENCE [LARGE SCALE GENOMIC DNA]</scope>
    <source>
        <strain evidence="3">LWP01</strain>
    </source>
</reference>
<dbReference type="InterPro" id="IPR050855">
    <property type="entry name" value="NDM-1-like"/>
</dbReference>
<dbReference type="InterPro" id="IPR036866">
    <property type="entry name" value="RibonucZ/Hydroxyglut_hydro"/>
</dbReference>
<dbReference type="SMART" id="SM00849">
    <property type="entry name" value="Lactamase_B"/>
    <property type="match status" value="1"/>
</dbReference>
<dbReference type="Gene3D" id="3.60.15.10">
    <property type="entry name" value="Ribonuclease Z/Hydroxyacylglutathione hydrolase-like"/>
    <property type="match status" value="1"/>
</dbReference>